<dbReference type="Gramene" id="PHT74049">
    <property type="protein sequence ID" value="PHT74049"/>
    <property type="gene ID" value="T459_21326"/>
</dbReference>
<proteinExistence type="predicted"/>
<keyword evidence="3" id="KW-1185">Reference proteome</keyword>
<reference evidence="2 3" key="1">
    <citation type="journal article" date="2014" name="Nat. Genet.">
        <title>Genome sequence of the hot pepper provides insights into the evolution of pungency in Capsicum species.</title>
        <authorList>
            <person name="Kim S."/>
            <person name="Park M."/>
            <person name="Yeom S.I."/>
            <person name="Kim Y.M."/>
            <person name="Lee J.M."/>
            <person name="Lee H.A."/>
            <person name="Seo E."/>
            <person name="Choi J."/>
            <person name="Cheong K."/>
            <person name="Kim K.T."/>
            <person name="Jung K."/>
            <person name="Lee G.W."/>
            <person name="Oh S.K."/>
            <person name="Bae C."/>
            <person name="Kim S.B."/>
            <person name="Lee H.Y."/>
            <person name="Kim S.Y."/>
            <person name="Kim M.S."/>
            <person name="Kang B.C."/>
            <person name="Jo Y.D."/>
            <person name="Yang H.B."/>
            <person name="Jeong H.J."/>
            <person name="Kang W.H."/>
            <person name="Kwon J.K."/>
            <person name="Shin C."/>
            <person name="Lim J.Y."/>
            <person name="Park J.H."/>
            <person name="Huh J.H."/>
            <person name="Kim J.S."/>
            <person name="Kim B.D."/>
            <person name="Cohen O."/>
            <person name="Paran I."/>
            <person name="Suh M.C."/>
            <person name="Lee S.B."/>
            <person name="Kim Y.K."/>
            <person name="Shin Y."/>
            <person name="Noh S.J."/>
            <person name="Park J."/>
            <person name="Seo Y.S."/>
            <person name="Kwon S.Y."/>
            <person name="Kim H.A."/>
            <person name="Park J.M."/>
            <person name="Kim H.J."/>
            <person name="Choi S.B."/>
            <person name="Bosland P.W."/>
            <person name="Reeves G."/>
            <person name="Jo S.H."/>
            <person name="Lee B.W."/>
            <person name="Cho H.T."/>
            <person name="Choi H.S."/>
            <person name="Lee M.S."/>
            <person name="Yu Y."/>
            <person name="Do Choi Y."/>
            <person name="Park B.S."/>
            <person name="van Deynze A."/>
            <person name="Ashrafi H."/>
            <person name="Hill T."/>
            <person name="Kim W.T."/>
            <person name="Pai H.S."/>
            <person name="Ahn H.K."/>
            <person name="Yeam I."/>
            <person name="Giovannoni J.J."/>
            <person name="Rose J.K."/>
            <person name="Sorensen I."/>
            <person name="Lee S.J."/>
            <person name="Kim R.W."/>
            <person name="Choi I.Y."/>
            <person name="Choi B.S."/>
            <person name="Lim J.S."/>
            <person name="Lee Y.H."/>
            <person name="Choi D."/>
        </authorList>
    </citation>
    <scope>NUCLEOTIDE SEQUENCE [LARGE SCALE GENOMIC DNA]</scope>
    <source>
        <strain evidence="3">cv. CM334</strain>
    </source>
</reference>
<feature type="transmembrane region" description="Helical" evidence="1">
    <location>
        <begin position="12"/>
        <end position="31"/>
    </location>
</feature>
<dbReference type="EMBL" id="AYRZ02000008">
    <property type="protein sequence ID" value="PHT74049.1"/>
    <property type="molecule type" value="Genomic_DNA"/>
</dbReference>
<dbReference type="Proteomes" id="UP000222542">
    <property type="component" value="Unassembled WGS sequence"/>
</dbReference>
<keyword evidence="1" id="KW-0472">Membrane</keyword>
<gene>
    <name evidence="2" type="ORF">T459_21326</name>
</gene>
<dbReference type="AlphaFoldDB" id="A0A2G2YWD3"/>
<name>A0A2G2YWD3_CAPAN</name>
<reference evidence="2 3" key="2">
    <citation type="journal article" date="2017" name="Genome Biol.">
        <title>New reference genome sequences of hot pepper reveal the massive evolution of plant disease-resistance genes by retroduplication.</title>
        <authorList>
            <person name="Kim S."/>
            <person name="Park J."/>
            <person name="Yeom S.I."/>
            <person name="Kim Y.M."/>
            <person name="Seo E."/>
            <person name="Kim K.T."/>
            <person name="Kim M.S."/>
            <person name="Lee J.M."/>
            <person name="Cheong K."/>
            <person name="Shin H.S."/>
            <person name="Kim S.B."/>
            <person name="Han K."/>
            <person name="Lee J."/>
            <person name="Park M."/>
            <person name="Lee H.A."/>
            <person name="Lee H.Y."/>
            <person name="Lee Y."/>
            <person name="Oh S."/>
            <person name="Lee J.H."/>
            <person name="Choi E."/>
            <person name="Choi E."/>
            <person name="Lee S.E."/>
            <person name="Jeon J."/>
            <person name="Kim H."/>
            <person name="Choi G."/>
            <person name="Song H."/>
            <person name="Lee J."/>
            <person name="Lee S.C."/>
            <person name="Kwon J.K."/>
            <person name="Lee H.Y."/>
            <person name="Koo N."/>
            <person name="Hong Y."/>
            <person name="Kim R.W."/>
            <person name="Kang W.H."/>
            <person name="Huh J.H."/>
            <person name="Kang B.C."/>
            <person name="Yang T.J."/>
            <person name="Lee Y.H."/>
            <person name="Bennetzen J.L."/>
            <person name="Choi D."/>
        </authorList>
    </citation>
    <scope>NUCLEOTIDE SEQUENCE [LARGE SCALE GENOMIC DNA]</scope>
    <source>
        <strain evidence="3">cv. CM334</strain>
    </source>
</reference>
<keyword evidence="1" id="KW-0812">Transmembrane</keyword>
<protein>
    <submittedName>
        <fullName evidence="2">Uncharacterized protein</fullName>
    </submittedName>
</protein>
<evidence type="ECO:0000313" key="3">
    <source>
        <dbReference type="Proteomes" id="UP000222542"/>
    </source>
</evidence>
<evidence type="ECO:0000256" key="1">
    <source>
        <dbReference type="SAM" id="Phobius"/>
    </source>
</evidence>
<evidence type="ECO:0000313" key="2">
    <source>
        <dbReference type="EMBL" id="PHT74049.1"/>
    </source>
</evidence>
<sequence>MNLTNQDEDDAIAGAAATSVLAIGVAIIVAYKHQSSISREPYVNKDQEREFYMNSILNGSDVHCAHSNHDKFINKKNDIFDEMSLVCENDLSRGDCAKSFEGIDFEYFFEKDNDNDIEGPPTKKDAQVTEASQVNPSCKRKCSFEVQDVEVMAMEIYEKEFVGDAFDYFPQSITLAKAFMEKNQNLSERTGLEIDLLTLGMSDRGFVISLSYHSLSTRTYPIFVKVMESRMAKTYTTGYSLTLFMRKPKTKWPGLFIVTNVDPYGEIELEVYGNGRLSVNGQILKHYHMGGLVEA</sequence>
<keyword evidence="1" id="KW-1133">Transmembrane helix</keyword>
<dbReference type="PANTHER" id="PTHR46929">
    <property type="entry name" value="EXPRESSED PROTEIN"/>
    <property type="match status" value="1"/>
</dbReference>
<dbReference type="PANTHER" id="PTHR46929:SF23">
    <property type="entry name" value="L10-INTERACTING MYB DOMAIN-CONTAINING PROTEIN-LIKE"/>
    <property type="match status" value="1"/>
</dbReference>
<organism evidence="2 3">
    <name type="scientific">Capsicum annuum</name>
    <name type="common">Capsicum pepper</name>
    <dbReference type="NCBI Taxonomy" id="4072"/>
    <lineage>
        <taxon>Eukaryota</taxon>
        <taxon>Viridiplantae</taxon>
        <taxon>Streptophyta</taxon>
        <taxon>Embryophyta</taxon>
        <taxon>Tracheophyta</taxon>
        <taxon>Spermatophyta</taxon>
        <taxon>Magnoliopsida</taxon>
        <taxon>eudicotyledons</taxon>
        <taxon>Gunneridae</taxon>
        <taxon>Pentapetalae</taxon>
        <taxon>asterids</taxon>
        <taxon>lamiids</taxon>
        <taxon>Solanales</taxon>
        <taxon>Solanaceae</taxon>
        <taxon>Solanoideae</taxon>
        <taxon>Capsiceae</taxon>
        <taxon>Capsicum</taxon>
    </lineage>
</organism>
<accession>A0A2G2YWD3</accession>
<comment type="caution">
    <text evidence="2">The sequence shown here is derived from an EMBL/GenBank/DDBJ whole genome shotgun (WGS) entry which is preliminary data.</text>
</comment>